<feature type="region of interest" description="Disordered" evidence="1">
    <location>
        <begin position="33"/>
        <end position="95"/>
    </location>
</feature>
<evidence type="ECO:0000313" key="4">
    <source>
        <dbReference type="Proteomes" id="UP000677228"/>
    </source>
</evidence>
<dbReference type="AlphaFoldDB" id="A0A8S2EUK3"/>
<feature type="region of interest" description="Disordered" evidence="1">
    <location>
        <begin position="118"/>
        <end position="164"/>
    </location>
</feature>
<comment type="caution">
    <text evidence="2">The sequence shown here is derived from an EMBL/GenBank/DDBJ whole genome shotgun (WGS) entry which is preliminary data.</text>
</comment>
<dbReference type="Proteomes" id="UP000682733">
    <property type="component" value="Unassembled WGS sequence"/>
</dbReference>
<evidence type="ECO:0000256" key="1">
    <source>
        <dbReference type="SAM" id="MobiDB-lite"/>
    </source>
</evidence>
<feature type="compositionally biased region" description="Low complexity" evidence="1">
    <location>
        <begin position="123"/>
        <end position="140"/>
    </location>
</feature>
<reference evidence="2" key="1">
    <citation type="submission" date="2021-02" db="EMBL/GenBank/DDBJ databases">
        <authorList>
            <person name="Nowell W R."/>
        </authorList>
    </citation>
    <scope>NUCLEOTIDE SEQUENCE</scope>
</reference>
<protein>
    <submittedName>
        <fullName evidence="2">Uncharacterized protein</fullName>
    </submittedName>
</protein>
<sequence>LKEKCTTKRSAPAATNPLDLLLAKKAKLQSNIVTNTSDDGNGPVTTVISTASPTNVDSPSTNTVPLTNQDDKPNACSAPSQNWSISSTTTESSVNNPTACSLLTMLTDITTNEMRNITNLGGNDNNSINNYSPDNNYNTPDDNEDDTITNVANDNTQNRFMLHQ</sequence>
<name>A0A8S2EUK3_9BILA</name>
<accession>A0A8S2EUK3</accession>
<dbReference type="EMBL" id="CAJNOK010016354">
    <property type="protein sequence ID" value="CAF1243649.1"/>
    <property type="molecule type" value="Genomic_DNA"/>
</dbReference>
<feature type="compositionally biased region" description="Polar residues" evidence="1">
    <location>
        <begin position="33"/>
        <end position="68"/>
    </location>
</feature>
<feature type="compositionally biased region" description="Polar residues" evidence="1">
    <location>
        <begin position="148"/>
        <end position="164"/>
    </location>
</feature>
<gene>
    <name evidence="2" type="ORF">OVA965_LOCUS25942</name>
    <name evidence="3" type="ORF">TMI583_LOCUS26676</name>
</gene>
<feature type="compositionally biased region" description="Polar residues" evidence="1">
    <location>
        <begin position="77"/>
        <end position="95"/>
    </location>
</feature>
<organism evidence="2 4">
    <name type="scientific">Didymodactylos carnosus</name>
    <dbReference type="NCBI Taxonomy" id="1234261"/>
    <lineage>
        <taxon>Eukaryota</taxon>
        <taxon>Metazoa</taxon>
        <taxon>Spiralia</taxon>
        <taxon>Gnathifera</taxon>
        <taxon>Rotifera</taxon>
        <taxon>Eurotatoria</taxon>
        <taxon>Bdelloidea</taxon>
        <taxon>Philodinida</taxon>
        <taxon>Philodinidae</taxon>
        <taxon>Didymodactylos</taxon>
    </lineage>
</organism>
<evidence type="ECO:0000313" key="2">
    <source>
        <dbReference type="EMBL" id="CAF1243649.1"/>
    </source>
</evidence>
<dbReference type="Proteomes" id="UP000677228">
    <property type="component" value="Unassembled WGS sequence"/>
</dbReference>
<proteinExistence type="predicted"/>
<feature type="non-terminal residue" evidence="2">
    <location>
        <position position="1"/>
    </location>
</feature>
<dbReference type="EMBL" id="CAJOBA010037905">
    <property type="protein sequence ID" value="CAF4051197.1"/>
    <property type="molecule type" value="Genomic_DNA"/>
</dbReference>
<evidence type="ECO:0000313" key="3">
    <source>
        <dbReference type="EMBL" id="CAF4051197.1"/>
    </source>
</evidence>